<dbReference type="AlphaFoldDB" id="A0AAV3ZQF9"/>
<dbReference type="Proteomes" id="UP000735302">
    <property type="component" value="Unassembled WGS sequence"/>
</dbReference>
<name>A0AAV3ZQF9_9GAST</name>
<sequence length="176" mass="20340">MGAALGRTAKQMVSTRVPVQPLTRLLEYECIQHIESALHSPVVGQGYVTYDISEVYRGRQYFISKEHEYFNLATMNDRCKKLGGYLVQFDDAAEQRKVGSLAVAVPGKGPFFTGLTDNVREGWFYTYNDKKHARYHKFRWFQPDNWWNEDCVVVWDNGLNDIDCGKRGRYVCEVPV</sequence>
<keyword evidence="8" id="KW-1185">Reference proteome</keyword>
<dbReference type="GO" id="GO:0005615">
    <property type="term" value="C:extracellular space"/>
    <property type="evidence" value="ECO:0007669"/>
    <property type="project" value="TreeGrafter"/>
</dbReference>
<feature type="domain" description="C-type lectin" evidence="6">
    <location>
        <begin position="56"/>
        <end position="173"/>
    </location>
</feature>
<organism evidence="7 8">
    <name type="scientific">Plakobranchus ocellatus</name>
    <dbReference type="NCBI Taxonomy" id="259542"/>
    <lineage>
        <taxon>Eukaryota</taxon>
        <taxon>Metazoa</taxon>
        <taxon>Spiralia</taxon>
        <taxon>Lophotrochozoa</taxon>
        <taxon>Mollusca</taxon>
        <taxon>Gastropoda</taxon>
        <taxon>Heterobranchia</taxon>
        <taxon>Euthyneura</taxon>
        <taxon>Panpulmonata</taxon>
        <taxon>Sacoglossa</taxon>
        <taxon>Placobranchoidea</taxon>
        <taxon>Plakobranchidae</taxon>
        <taxon>Plakobranchus</taxon>
    </lineage>
</organism>
<keyword evidence="5" id="KW-1015">Disulfide bond</keyword>
<keyword evidence="3" id="KW-0732">Signal</keyword>
<evidence type="ECO:0000259" key="6">
    <source>
        <dbReference type="PROSITE" id="PS50041"/>
    </source>
</evidence>
<dbReference type="PANTHER" id="PTHR22799:SF1">
    <property type="entry name" value="C-TYPE LECTIN DOMAIN FAMILY 11 MEMBER A"/>
    <property type="match status" value="1"/>
</dbReference>
<dbReference type="InterPro" id="IPR051663">
    <property type="entry name" value="CLec_Tetranectin-domain"/>
</dbReference>
<evidence type="ECO:0000313" key="7">
    <source>
        <dbReference type="EMBL" id="GFN98205.1"/>
    </source>
</evidence>
<evidence type="ECO:0000256" key="4">
    <source>
        <dbReference type="ARBA" id="ARBA00022734"/>
    </source>
</evidence>
<evidence type="ECO:0000256" key="5">
    <source>
        <dbReference type="ARBA" id="ARBA00023157"/>
    </source>
</evidence>
<dbReference type="Gene3D" id="3.10.100.10">
    <property type="entry name" value="Mannose-Binding Protein A, subunit A"/>
    <property type="match status" value="1"/>
</dbReference>
<dbReference type="GO" id="GO:0030246">
    <property type="term" value="F:carbohydrate binding"/>
    <property type="evidence" value="ECO:0007669"/>
    <property type="project" value="UniProtKB-KW"/>
</dbReference>
<dbReference type="InterPro" id="IPR018378">
    <property type="entry name" value="C-type_lectin_CS"/>
</dbReference>
<accession>A0AAV3ZQF9</accession>
<reference evidence="7 8" key="1">
    <citation type="journal article" date="2021" name="Elife">
        <title>Chloroplast acquisition without the gene transfer in kleptoplastic sea slugs, Plakobranchus ocellatus.</title>
        <authorList>
            <person name="Maeda T."/>
            <person name="Takahashi S."/>
            <person name="Yoshida T."/>
            <person name="Shimamura S."/>
            <person name="Takaki Y."/>
            <person name="Nagai Y."/>
            <person name="Toyoda A."/>
            <person name="Suzuki Y."/>
            <person name="Arimoto A."/>
            <person name="Ishii H."/>
            <person name="Satoh N."/>
            <person name="Nishiyama T."/>
            <person name="Hasebe M."/>
            <person name="Maruyama T."/>
            <person name="Minagawa J."/>
            <person name="Obokata J."/>
            <person name="Shigenobu S."/>
        </authorList>
    </citation>
    <scope>NUCLEOTIDE SEQUENCE [LARGE SCALE GENOMIC DNA]</scope>
</reference>
<evidence type="ECO:0000256" key="1">
    <source>
        <dbReference type="ARBA" id="ARBA00004613"/>
    </source>
</evidence>
<gene>
    <name evidence="7" type="ORF">PoB_002471100</name>
</gene>
<keyword evidence="2" id="KW-0964">Secreted</keyword>
<dbReference type="InterPro" id="IPR016186">
    <property type="entry name" value="C-type_lectin-like/link_sf"/>
</dbReference>
<evidence type="ECO:0000256" key="2">
    <source>
        <dbReference type="ARBA" id="ARBA00022525"/>
    </source>
</evidence>
<dbReference type="EMBL" id="BLXT01002832">
    <property type="protein sequence ID" value="GFN98205.1"/>
    <property type="molecule type" value="Genomic_DNA"/>
</dbReference>
<dbReference type="PANTHER" id="PTHR22799">
    <property type="entry name" value="TETRANECTIN-RELATED"/>
    <property type="match status" value="1"/>
</dbReference>
<evidence type="ECO:0000256" key="3">
    <source>
        <dbReference type="ARBA" id="ARBA00022729"/>
    </source>
</evidence>
<dbReference type="InterPro" id="IPR001304">
    <property type="entry name" value="C-type_lectin-like"/>
</dbReference>
<dbReference type="PROSITE" id="PS50041">
    <property type="entry name" value="C_TYPE_LECTIN_2"/>
    <property type="match status" value="1"/>
</dbReference>
<dbReference type="Pfam" id="PF00059">
    <property type="entry name" value="Lectin_C"/>
    <property type="match status" value="1"/>
</dbReference>
<comment type="caution">
    <text evidence="7">The sequence shown here is derived from an EMBL/GenBank/DDBJ whole genome shotgun (WGS) entry which is preliminary data.</text>
</comment>
<dbReference type="SUPFAM" id="SSF56436">
    <property type="entry name" value="C-type lectin-like"/>
    <property type="match status" value="1"/>
</dbReference>
<comment type="subcellular location">
    <subcellularLocation>
        <location evidence="1">Secreted</location>
    </subcellularLocation>
</comment>
<dbReference type="CDD" id="cd00037">
    <property type="entry name" value="CLECT"/>
    <property type="match status" value="1"/>
</dbReference>
<proteinExistence type="predicted"/>
<keyword evidence="4" id="KW-0430">Lectin</keyword>
<dbReference type="InterPro" id="IPR016187">
    <property type="entry name" value="CTDL_fold"/>
</dbReference>
<dbReference type="GO" id="GO:0008083">
    <property type="term" value="F:growth factor activity"/>
    <property type="evidence" value="ECO:0007669"/>
    <property type="project" value="TreeGrafter"/>
</dbReference>
<dbReference type="PROSITE" id="PS00615">
    <property type="entry name" value="C_TYPE_LECTIN_1"/>
    <property type="match status" value="1"/>
</dbReference>
<evidence type="ECO:0000313" key="8">
    <source>
        <dbReference type="Proteomes" id="UP000735302"/>
    </source>
</evidence>
<protein>
    <submittedName>
        <fullName evidence="7">Mannose-binding protein</fullName>
    </submittedName>
</protein>
<dbReference type="SMART" id="SM00034">
    <property type="entry name" value="CLECT"/>
    <property type="match status" value="1"/>
</dbReference>